<dbReference type="eggNOG" id="COG0784">
    <property type="taxonomic scope" value="Bacteria"/>
</dbReference>
<organism evidence="3 4">
    <name type="scientific">Psychroflexus torquis (strain ATCC 700755 / CIP 106069 / ACAM 623)</name>
    <dbReference type="NCBI Taxonomy" id="313595"/>
    <lineage>
        <taxon>Bacteria</taxon>
        <taxon>Pseudomonadati</taxon>
        <taxon>Bacteroidota</taxon>
        <taxon>Flavobacteriia</taxon>
        <taxon>Flavobacteriales</taxon>
        <taxon>Flavobacteriaceae</taxon>
        <taxon>Psychroflexus</taxon>
    </lineage>
</organism>
<sequence>MKPLFICNPSQIQALKTHIKDNKIFKSADLNRCFISKNSDYKLRKNDLNGSGDAPFTRIYIDPFLEWNTQEYFGYQIALEVLENWKKKEAPGIVFISAITQTMFDKMVTGKMNSLVREFPHFDFMNLKEKTIPFGTFSNSRWKYLKAYALTSSGIVDEISHDLTTIISQNESSRTNLEKILKRVKSLSDTVGKEVMECIALYNEDTNVSTFAKALQEKIIDRLKELRPHKPSEIKVPSNMNLLIIEDNEEHLQVLEKSLTARKGYFEKEKTLFSFTNGEEALAELKSSKNEYQLVLVDLRLNDENGFAQAVHGVDIIEELQKNHPLTSYTIITGMGRKGISELLDIEMKFVLSKKQLYSFDTDSEVDTMLTRMFADVKRRERSIHYLFGPNKTIYKWRMFKANLHALGKDRYSEQVAIADRNLRLFINKELKQTFSIPTQRQEDNFDMTTIDNVHINILTLRRIYLWLALKNKNRLFLSNAEQGEYENVLNDCGIDCNLSRINSTGLHFKTIKTERDVECRQLDLDKLWPHESVIIDEWNEQHGKVLLDKLKDITVSERHPALFNFIKTYFDYKEKDFKLCNLIIPIDSSIWNFKDLGDFLIHVFQDYTDNKKNSFHYENVQAMYNDEFAQNYFEQQIAPYLPEVDKQFMELDMDI</sequence>
<dbReference type="InterPro" id="IPR011006">
    <property type="entry name" value="CheY-like_superfamily"/>
</dbReference>
<dbReference type="SUPFAM" id="SSF52172">
    <property type="entry name" value="CheY-like"/>
    <property type="match status" value="1"/>
</dbReference>
<dbReference type="KEGG" id="ptq:P700755_002117"/>
<feature type="domain" description="Response regulatory" evidence="2">
    <location>
        <begin position="241"/>
        <end position="387"/>
    </location>
</feature>
<protein>
    <recommendedName>
        <fullName evidence="2">Response regulatory domain-containing protein</fullName>
    </recommendedName>
</protein>
<dbReference type="EMBL" id="CP003879">
    <property type="protein sequence ID" value="AFU68908.1"/>
    <property type="molecule type" value="Genomic_DNA"/>
</dbReference>
<proteinExistence type="predicted"/>
<accession>K4IGI5</accession>
<dbReference type="PROSITE" id="PS50110">
    <property type="entry name" value="RESPONSE_REGULATORY"/>
    <property type="match status" value="1"/>
</dbReference>
<dbReference type="STRING" id="313595.P700755_002117"/>
<dbReference type="GO" id="GO:0000160">
    <property type="term" value="P:phosphorelay signal transduction system"/>
    <property type="evidence" value="ECO:0007669"/>
    <property type="project" value="InterPro"/>
</dbReference>
<dbReference type="OrthoDB" id="958614at2"/>
<name>K4IGI5_PSYTT</name>
<keyword evidence="1" id="KW-0597">Phosphoprotein</keyword>
<evidence type="ECO:0000259" key="2">
    <source>
        <dbReference type="PROSITE" id="PS50110"/>
    </source>
</evidence>
<evidence type="ECO:0000313" key="4">
    <source>
        <dbReference type="Proteomes" id="UP000008514"/>
    </source>
</evidence>
<dbReference type="Gene3D" id="3.40.50.2300">
    <property type="match status" value="1"/>
</dbReference>
<dbReference type="Proteomes" id="UP000008514">
    <property type="component" value="Chromosome"/>
</dbReference>
<dbReference type="AlphaFoldDB" id="K4IGI5"/>
<dbReference type="RefSeq" id="WP_015024489.1">
    <property type="nucleotide sequence ID" value="NC_018721.1"/>
</dbReference>
<dbReference type="HOGENOM" id="CLU_417880_0_0_10"/>
<reference evidence="3" key="1">
    <citation type="submission" date="2006-03" db="EMBL/GenBank/DDBJ databases">
        <authorList>
            <person name="Bowman J."/>
            <person name="Ferriera S."/>
            <person name="Johnson J."/>
            <person name="Kravitz S."/>
            <person name="Halpern A."/>
            <person name="Remington K."/>
            <person name="Beeson K."/>
            <person name="Tran B."/>
            <person name="Rogers Y.-H."/>
            <person name="Friedman R."/>
            <person name="Venter J.C."/>
        </authorList>
    </citation>
    <scope>NUCLEOTIDE SEQUENCE [LARGE SCALE GENOMIC DNA]</scope>
    <source>
        <strain evidence="3">ATCC 700755</strain>
    </source>
</reference>
<keyword evidence="4" id="KW-1185">Reference proteome</keyword>
<reference evidence="3" key="2">
    <citation type="submission" date="2012-09" db="EMBL/GenBank/DDBJ databases">
        <title>The complete sequence of Psychroflexus torquis an extreme psychrophile from sea-ice that is stimulated by light.</title>
        <authorList>
            <person name="Feng S."/>
            <person name="Powell S.M."/>
            <person name="Bowman J.P."/>
        </authorList>
    </citation>
    <scope>NUCLEOTIDE SEQUENCE [LARGE SCALE GENOMIC DNA]</scope>
    <source>
        <strain evidence="3">ATCC 700755</strain>
    </source>
</reference>
<gene>
    <name evidence="3" type="ordered locus">P700755_002117</name>
</gene>
<evidence type="ECO:0000313" key="3">
    <source>
        <dbReference type="EMBL" id="AFU68908.1"/>
    </source>
</evidence>
<evidence type="ECO:0000256" key="1">
    <source>
        <dbReference type="PROSITE-ProRule" id="PRU00169"/>
    </source>
</evidence>
<dbReference type="Pfam" id="PF00072">
    <property type="entry name" value="Response_reg"/>
    <property type="match status" value="1"/>
</dbReference>
<dbReference type="InterPro" id="IPR001789">
    <property type="entry name" value="Sig_transdc_resp-reg_receiver"/>
</dbReference>
<feature type="modified residue" description="4-aspartylphosphate" evidence="1">
    <location>
        <position position="298"/>
    </location>
</feature>